<name>A0A6A7A9N5_9PLEO</name>
<sequence length="187" mass="20769">MLYFIHNPAGNIVIRTTNPYIILQYQHRGWITATSFSDVLAAHPEWRSPPPSPTRGTPAKGFSATLFTTLFGRLSATLAFVPTYTAAGVASVAPLLARTHSSARSSQEEVENEEQPSNTSPLHFLTAVERKWYFERGYTTPRSAWVMCTEGDEVFDYRLEEGEWDVDVAAQEAVNDGKRKGVVGKAM</sequence>
<keyword evidence="2" id="KW-1185">Reference proteome</keyword>
<gene>
    <name evidence="1" type="ORF">CC86DRAFT_188153</name>
</gene>
<dbReference type="OrthoDB" id="3759542at2759"/>
<evidence type="ECO:0000313" key="1">
    <source>
        <dbReference type="EMBL" id="KAF2829325.1"/>
    </source>
</evidence>
<accession>A0A6A7A9N5</accession>
<evidence type="ECO:0000313" key="2">
    <source>
        <dbReference type="Proteomes" id="UP000799424"/>
    </source>
</evidence>
<reference evidence="1" key="1">
    <citation type="journal article" date="2020" name="Stud. Mycol.">
        <title>101 Dothideomycetes genomes: a test case for predicting lifestyles and emergence of pathogens.</title>
        <authorList>
            <person name="Haridas S."/>
            <person name="Albert R."/>
            <person name="Binder M."/>
            <person name="Bloem J."/>
            <person name="Labutti K."/>
            <person name="Salamov A."/>
            <person name="Andreopoulos B."/>
            <person name="Baker S."/>
            <person name="Barry K."/>
            <person name="Bills G."/>
            <person name="Bluhm B."/>
            <person name="Cannon C."/>
            <person name="Castanera R."/>
            <person name="Culley D."/>
            <person name="Daum C."/>
            <person name="Ezra D."/>
            <person name="Gonzalez J."/>
            <person name="Henrissat B."/>
            <person name="Kuo A."/>
            <person name="Liang C."/>
            <person name="Lipzen A."/>
            <person name="Lutzoni F."/>
            <person name="Magnuson J."/>
            <person name="Mondo S."/>
            <person name="Nolan M."/>
            <person name="Ohm R."/>
            <person name="Pangilinan J."/>
            <person name="Park H.-J."/>
            <person name="Ramirez L."/>
            <person name="Alfaro M."/>
            <person name="Sun H."/>
            <person name="Tritt A."/>
            <person name="Yoshinaga Y."/>
            <person name="Zwiers L.-H."/>
            <person name="Turgeon B."/>
            <person name="Goodwin S."/>
            <person name="Spatafora J."/>
            <person name="Crous P."/>
            <person name="Grigoriev I."/>
        </authorList>
    </citation>
    <scope>NUCLEOTIDE SEQUENCE</scope>
    <source>
        <strain evidence="1">CBS 113818</strain>
    </source>
</reference>
<dbReference type="Proteomes" id="UP000799424">
    <property type="component" value="Unassembled WGS sequence"/>
</dbReference>
<dbReference type="AlphaFoldDB" id="A0A6A7A9N5"/>
<organism evidence="1 2">
    <name type="scientific">Ophiobolus disseminans</name>
    <dbReference type="NCBI Taxonomy" id="1469910"/>
    <lineage>
        <taxon>Eukaryota</taxon>
        <taxon>Fungi</taxon>
        <taxon>Dikarya</taxon>
        <taxon>Ascomycota</taxon>
        <taxon>Pezizomycotina</taxon>
        <taxon>Dothideomycetes</taxon>
        <taxon>Pleosporomycetidae</taxon>
        <taxon>Pleosporales</taxon>
        <taxon>Pleosporineae</taxon>
        <taxon>Phaeosphaeriaceae</taxon>
        <taxon>Ophiobolus</taxon>
    </lineage>
</organism>
<dbReference type="EMBL" id="MU006221">
    <property type="protein sequence ID" value="KAF2829325.1"/>
    <property type="molecule type" value="Genomic_DNA"/>
</dbReference>
<protein>
    <submittedName>
        <fullName evidence="1">Uncharacterized protein</fullName>
    </submittedName>
</protein>
<proteinExistence type="predicted"/>